<dbReference type="PANTHER" id="PTHR36509">
    <property type="entry name" value="BLL3101 PROTEIN"/>
    <property type="match status" value="1"/>
</dbReference>
<dbReference type="EMBL" id="CM001403">
    <property type="protein sequence ID" value="EHQ28919.1"/>
    <property type="molecule type" value="Genomic_DNA"/>
</dbReference>
<evidence type="ECO:0008006" key="5">
    <source>
        <dbReference type="Google" id="ProtNLM"/>
    </source>
</evidence>
<organism evidence="3 4">
    <name type="scientific">Mucilaginibacter paludis DSM 18603</name>
    <dbReference type="NCBI Taxonomy" id="714943"/>
    <lineage>
        <taxon>Bacteria</taxon>
        <taxon>Pseudomonadati</taxon>
        <taxon>Bacteroidota</taxon>
        <taxon>Sphingobacteriia</taxon>
        <taxon>Sphingobacteriales</taxon>
        <taxon>Sphingobacteriaceae</taxon>
        <taxon>Mucilaginibacter</taxon>
    </lineage>
</organism>
<dbReference type="Pfam" id="PF06742">
    <property type="entry name" value="DUF1214"/>
    <property type="match status" value="1"/>
</dbReference>
<dbReference type="InterPro" id="IPR037050">
    <property type="entry name" value="DUF1254_sf"/>
</dbReference>
<dbReference type="Gene3D" id="2.60.120.600">
    <property type="entry name" value="Domain of unknown function DUF1214, C-terminal domain"/>
    <property type="match status" value="1"/>
</dbReference>
<dbReference type="PANTHER" id="PTHR36509:SF2">
    <property type="entry name" value="BLL3101 PROTEIN"/>
    <property type="match status" value="1"/>
</dbReference>
<evidence type="ECO:0000313" key="4">
    <source>
        <dbReference type="Proteomes" id="UP000002774"/>
    </source>
</evidence>
<dbReference type="STRING" id="714943.Mucpa_4834"/>
<gene>
    <name evidence="3" type="ORF">Mucpa_4834</name>
</gene>
<reference evidence="3" key="1">
    <citation type="submission" date="2011-09" db="EMBL/GenBank/DDBJ databases">
        <title>The permanent draft genome of Mucilaginibacter paludis DSM 18603.</title>
        <authorList>
            <consortium name="US DOE Joint Genome Institute (JGI-PGF)"/>
            <person name="Lucas S."/>
            <person name="Han J."/>
            <person name="Lapidus A."/>
            <person name="Bruce D."/>
            <person name="Goodwin L."/>
            <person name="Pitluck S."/>
            <person name="Peters L."/>
            <person name="Kyrpides N."/>
            <person name="Mavromatis K."/>
            <person name="Ivanova N."/>
            <person name="Mikhailova N."/>
            <person name="Held B."/>
            <person name="Detter J.C."/>
            <person name="Tapia R."/>
            <person name="Han C."/>
            <person name="Land M."/>
            <person name="Hauser L."/>
            <person name="Markowitz V."/>
            <person name="Cheng J.-F."/>
            <person name="Hugenholtz P."/>
            <person name="Woyke T."/>
            <person name="Wu D."/>
            <person name="Tindall B."/>
            <person name="Brambilla E."/>
            <person name="Klenk H.-P."/>
            <person name="Eisen J.A."/>
        </authorList>
    </citation>
    <scope>NUCLEOTIDE SEQUENCE [LARGE SCALE GENOMIC DNA]</scope>
    <source>
        <strain evidence="3">DSM 18603</strain>
    </source>
</reference>
<proteinExistence type="predicted"/>
<evidence type="ECO:0000313" key="3">
    <source>
        <dbReference type="EMBL" id="EHQ28919.1"/>
    </source>
</evidence>
<accession>H1Y5A8</accession>
<evidence type="ECO:0000259" key="2">
    <source>
        <dbReference type="Pfam" id="PF06863"/>
    </source>
</evidence>
<dbReference type="RefSeq" id="WP_008509884.1">
    <property type="nucleotide sequence ID" value="NZ_CM001403.1"/>
</dbReference>
<feature type="domain" description="DUF1254" evidence="2">
    <location>
        <begin position="79"/>
        <end position="208"/>
    </location>
</feature>
<dbReference type="InterPro" id="IPR010679">
    <property type="entry name" value="DUF1254"/>
</dbReference>
<dbReference type="eggNOG" id="COG5361">
    <property type="taxonomic scope" value="Bacteria"/>
</dbReference>
<dbReference type="SUPFAM" id="SSF160935">
    <property type="entry name" value="VPA0735-like"/>
    <property type="match status" value="1"/>
</dbReference>
<keyword evidence="4" id="KW-1185">Reference proteome</keyword>
<evidence type="ECO:0000259" key="1">
    <source>
        <dbReference type="Pfam" id="PF06742"/>
    </source>
</evidence>
<dbReference type="Pfam" id="PF06863">
    <property type="entry name" value="DUF1254"/>
    <property type="match status" value="1"/>
</dbReference>
<feature type="domain" description="DUF1214" evidence="1">
    <location>
        <begin position="359"/>
        <end position="466"/>
    </location>
</feature>
<dbReference type="HOGENOM" id="CLU_027269_1_1_10"/>
<dbReference type="InterPro" id="IPR010621">
    <property type="entry name" value="DUF1214"/>
</dbReference>
<dbReference type="Gene3D" id="2.60.40.1610">
    <property type="entry name" value="Domain of unknown function DUF1254"/>
    <property type="match status" value="1"/>
</dbReference>
<dbReference type="InterPro" id="IPR037049">
    <property type="entry name" value="DUF1214_C_sf"/>
</dbReference>
<protein>
    <recommendedName>
        <fullName evidence="5">DUF1254 domain-containing protein</fullName>
    </recommendedName>
</protein>
<dbReference type="AlphaFoldDB" id="H1Y5A8"/>
<dbReference type="Proteomes" id="UP000002774">
    <property type="component" value="Chromosome"/>
</dbReference>
<dbReference type="OrthoDB" id="40820at2"/>
<name>H1Y5A8_9SPHI</name>
<sequence length="487" mass="54678">MKRYLKITLAAFIISSVVLSGGWSFAANYPVPARHFVKPRHHSRLSKNEVVKLLGQAYIYGLPVVFTDFTRQVAHAANNTFSHGHQFPDHTSRWVVAPNNDTNYSSAFLDLGDDAVVLSIPDTKDRYFVVPLMDAWTNVFASFGKRTTGTKAQKYLISGPRWEGSVPQGLTQVKAPTDLVWVIGRIQVNSPDDQINFVSKIQDQFSLTTLSNWVKGNEVSSPVKFTQYPNTPSQVKDVQNKKATVVQAIKNIPIESYFNYLNDLLVKNPPLAGDEAFIKQLEKVGIKAGNKFSLTDFDSGTQEIIRKIPEEVFHRFDAAGLSLENVKPLSGSKIGDYKTDYLTRALVAYKGLGALTPEEATYIGYYTDADKNALDGNYNYTIHFEKGKLPPSTAFWSLTLYDKDRYLTANAIRRYAIGDRNNLKFNPDGSLDIYVQHENPGKEKENNWLPAPTESFNVVLRIYVPSPSYLKDHNVWVNPPLVKANNP</sequence>